<dbReference type="InterPro" id="IPR040442">
    <property type="entry name" value="Pyrv_kinase-like_dom_sf"/>
</dbReference>
<dbReference type="Pfam" id="PF15617">
    <property type="entry name" value="C-C_Bond_Lyase"/>
    <property type="match status" value="1"/>
</dbReference>
<dbReference type="PANTHER" id="PTHR32308">
    <property type="entry name" value="LYASE BETA SUBUNIT, PUTATIVE (AFU_ORTHOLOGUE AFUA_4G13030)-RELATED"/>
    <property type="match status" value="1"/>
</dbReference>
<name>A0ABT4D138_9CLOT</name>
<dbReference type="GO" id="GO:0016829">
    <property type="term" value="F:lyase activity"/>
    <property type="evidence" value="ECO:0007669"/>
    <property type="project" value="UniProtKB-KW"/>
</dbReference>
<protein>
    <submittedName>
        <fullName evidence="4">HpcH/HpaI aldolase/citrate lyase family protein</fullName>
    </submittedName>
</protein>
<dbReference type="Gene3D" id="3.20.20.60">
    <property type="entry name" value="Phosphoenolpyruvate-binding domains"/>
    <property type="match status" value="1"/>
</dbReference>
<dbReference type="PANTHER" id="PTHR32308:SF10">
    <property type="entry name" value="CITRATE LYASE SUBUNIT BETA"/>
    <property type="match status" value="1"/>
</dbReference>
<dbReference type="EMBL" id="JAPQER010000004">
    <property type="protein sequence ID" value="MCY6484941.1"/>
    <property type="molecule type" value="Genomic_DNA"/>
</dbReference>
<evidence type="ECO:0000256" key="2">
    <source>
        <dbReference type="ARBA" id="ARBA00022723"/>
    </source>
</evidence>
<gene>
    <name evidence="4" type="ORF">OW763_11365</name>
</gene>
<evidence type="ECO:0000313" key="4">
    <source>
        <dbReference type="EMBL" id="MCY6484941.1"/>
    </source>
</evidence>
<dbReference type="SUPFAM" id="SSF51621">
    <property type="entry name" value="Phosphoenolpyruvate/pyruvate domain"/>
    <property type="match status" value="1"/>
</dbReference>
<keyword evidence="2" id="KW-0479">Metal-binding</keyword>
<comment type="caution">
    <text evidence="4">The sequence shown here is derived from an EMBL/GenBank/DDBJ whole genome shotgun (WGS) entry which is preliminary data.</text>
</comment>
<dbReference type="Proteomes" id="UP001078443">
    <property type="component" value="Unassembled WGS sequence"/>
</dbReference>
<keyword evidence="5" id="KW-1185">Reference proteome</keyword>
<comment type="cofactor">
    <cofactor evidence="1">
        <name>Mg(2+)</name>
        <dbReference type="ChEBI" id="CHEBI:18420"/>
    </cofactor>
</comment>
<organism evidence="4 5">
    <name type="scientific">Clostridium aestuarii</name>
    <dbReference type="NCBI Taxonomy" id="338193"/>
    <lineage>
        <taxon>Bacteria</taxon>
        <taxon>Bacillati</taxon>
        <taxon>Bacillota</taxon>
        <taxon>Clostridia</taxon>
        <taxon>Eubacteriales</taxon>
        <taxon>Clostridiaceae</taxon>
        <taxon>Clostridium</taxon>
    </lineage>
</organism>
<proteinExistence type="predicted"/>
<dbReference type="InterPro" id="IPR015813">
    <property type="entry name" value="Pyrv/PenolPyrv_kinase-like_dom"/>
</dbReference>
<dbReference type="InterPro" id="IPR039480">
    <property type="entry name" value="C-C_Bond_Lyase-like"/>
</dbReference>
<accession>A0ABT4D138</accession>
<evidence type="ECO:0000256" key="1">
    <source>
        <dbReference type="ARBA" id="ARBA00001946"/>
    </source>
</evidence>
<keyword evidence="3" id="KW-0460">Magnesium</keyword>
<sequence>MINLRFFSDLSETEKEKVFYKKPAEFTKDIPKEYLSLALGATLYMPAIKDDIVDVILKNKYERLTSLVLCLEDSIPEERVEEAEKNVIRVCIEITKALKENICKEEDLPLIFIRVRNTEQFSRLLNQKEVFEPITGFCFPKFDSNNGEEYLDILKKFNEGMSREMYCMPILESKNVIYKETRIEELIKIKNMISKFEQYILNIRIGGTDFLGLYSIRRNMDNSIYDICVIRDCITDIINIFSRADNEHTISGAVWEYFNSNPDNRMLKPQLRRSPFREHLGQDGIEKRKYYVERCIDGLIKEVVLDKANGIIGKTIIHPSHISVVNALYVVTKEEYEDAVAISEAQKKGAYKSTYNNKMNEVNPHLNWANKILRRAYVYGVLNETQNYVDLF</sequence>
<reference evidence="4" key="1">
    <citation type="submission" date="2022-12" db="EMBL/GenBank/DDBJ databases">
        <authorList>
            <person name="Wang J."/>
        </authorList>
    </citation>
    <scope>NUCLEOTIDE SEQUENCE</scope>
    <source>
        <strain evidence="4">HY-45-18</strain>
    </source>
</reference>
<evidence type="ECO:0000313" key="5">
    <source>
        <dbReference type="Proteomes" id="UP001078443"/>
    </source>
</evidence>
<keyword evidence="4" id="KW-0456">Lyase</keyword>
<evidence type="ECO:0000256" key="3">
    <source>
        <dbReference type="ARBA" id="ARBA00022842"/>
    </source>
</evidence>